<dbReference type="InterPro" id="IPR006047">
    <property type="entry name" value="GH13_cat_dom"/>
</dbReference>
<organism evidence="2 3">
    <name type="scientific">Anaerohalosphaera lusitana</name>
    <dbReference type="NCBI Taxonomy" id="1936003"/>
    <lineage>
        <taxon>Bacteria</taxon>
        <taxon>Pseudomonadati</taxon>
        <taxon>Planctomycetota</taxon>
        <taxon>Phycisphaerae</taxon>
        <taxon>Sedimentisphaerales</taxon>
        <taxon>Anaerohalosphaeraceae</taxon>
        <taxon>Anaerohalosphaera</taxon>
    </lineage>
</organism>
<dbReference type="InterPro" id="IPR017853">
    <property type="entry name" value="GH"/>
</dbReference>
<dbReference type="RefSeq" id="WP_146661471.1">
    <property type="nucleotide sequence ID" value="NZ_CP019791.1"/>
</dbReference>
<dbReference type="Pfam" id="PF00128">
    <property type="entry name" value="Alpha-amylase"/>
    <property type="match status" value="1"/>
</dbReference>
<dbReference type="InterPro" id="IPR012767">
    <property type="entry name" value="Trehalose_TreY"/>
</dbReference>
<dbReference type="KEGG" id="alus:STSP2_01621"/>
<keyword evidence="2" id="KW-0413">Isomerase</keyword>
<proteinExistence type="predicted"/>
<feature type="domain" description="Glycosyl hydrolase family 13 catalytic" evidence="1">
    <location>
        <begin position="8"/>
        <end position="760"/>
    </location>
</feature>
<dbReference type="PANTHER" id="PTHR10357:SF216">
    <property type="entry name" value="MALTOOLIGOSYL TREHALOSE SYNTHASE-RELATED"/>
    <property type="match status" value="1"/>
</dbReference>
<dbReference type="CDD" id="cd11336">
    <property type="entry name" value="AmyAc_MTSase"/>
    <property type="match status" value="1"/>
</dbReference>
<dbReference type="GO" id="GO:0005992">
    <property type="term" value="P:trehalose biosynthetic process"/>
    <property type="evidence" value="ECO:0007669"/>
    <property type="project" value="TreeGrafter"/>
</dbReference>
<dbReference type="STRING" id="1936003.STSP2_01621"/>
<dbReference type="AlphaFoldDB" id="A0A1U9NKX8"/>
<name>A0A1U9NKX8_9BACT</name>
<dbReference type="Proteomes" id="UP000189674">
    <property type="component" value="Chromosome"/>
</dbReference>
<keyword evidence="3" id="KW-1185">Reference proteome</keyword>
<dbReference type="EC" id="5.4.99.15" evidence="2"/>
<dbReference type="PANTHER" id="PTHR10357">
    <property type="entry name" value="ALPHA-AMYLASE FAMILY MEMBER"/>
    <property type="match status" value="1"/>
</dbReference>
<gene>
    <name evidence="2" type="primary">treY</name>
    <name evidence="2" type="ORF">STSP2_01621</name>
</gene>
<dbReference type="Gene3D" id="3.20.20.80">
    <property type="entry name" value="Glycosidases"/>
    <property type="match status" value="4"/>
</dbReference>
<accession>A0A1U9NKX8</accession>
<reference evidence="3" key="1">
    <citation type="submission" date="2017-02" db="EMBL/GenBank/DDBJ databases">
        <title>Comparative genomics and description of representatives of a novel lineage of planctomycetes thriving in anoxic sediments.</title>
        <authorList>
            <person name="Spring S."/>
            <person name="Bunk B."/>
            <person name="Sproer C."/>
        </authorList>
    </citation>
    <scope>NUCLEOTIDE SEQUENCE [LARGE SCALE GENOMIC DNA]</scope>
    <source>
        <strain evidence="3">ST-NAGAB-D1</strain>
    </source>
</reference>
<protein>
    <submittedName>
        <fullName evidence="2">Maltooligosyl trehalose synthase</fullName>
        <ecNumber evidence="2">5.4.99.15</ecNumber>
    </submittedName>
</protein>
<dbReference type="EMBL" id="CP019791">
    <property type="protein sequence ID" value="AQT68457.1"/>
    <property type="molecule type" value="Genomic_DNA"/>
</dbReference>
<dbReference type="OrthoDB" id="9805159at2"/>
<sequence>MNSKRIPGTTYRLQLNEDFGFEQARRLVPYLKRLGITHIYASPIFKANPGSGHGYDVTDPNQINPELGGWDEFVKLMEVCKADGIGWVQDIVPNHMAYSMHNSMMMSVLEHGRASAYSHMFDIDWEHPDEELAGKVMAPFLGKKLEETVANEEVAMVADELGLGVKYYEQRFPLNAGSYSEVLHEAIHGEEPQQEALGSICVRLADIKEMRREEVEEAFEGVKQALFYAYSENKEVRALVDAAMDKYNKGGRLLDLLGKQYYVLTHWQEATRRINYRRFFYINGLICMAAEREEVFDRTHKLILDCVKHGYFDGLRVDHVDGLSRPGEYLKRLRDAAPEAYIVIEKIMEKDEPLMQSWPVEGTTGYDFGAMVDSVMCDNQKADAFDRFYKELAGEFGDYQRVLYDKKKEVLGTHMAGDAANLVRMLKGDEFAGEDDDELCEAAVSLAAACGIYRTYLGEGERRSFDVECVERAVEGACEYEQRLADVIRRLGDMLLKCHEQGSGSCEFALRFQQLSAPAMAKGFEDTLLYIYNRHIALNEVGGSPDQFGIPADEFQKHMAERVNIWPNAMNGTSTHDSKRGEDVRARLNVLSEMGEAWFENVRKWRVLNEGLKTSLDGQQCPDANDEYLIYQTMVGALPFEPSEQWDFRDRLKEYAVKALREAKVHTSWLAVNAEYEESVTGFIDGLFDEGSEFWGDFAEYTEKVSRYGVIKSLAGVVVKMTCPGVPDIYQGSELWNLSLVDPDNRRAVDYAMRERMFERLDTEYSLGNNYSLAELLAEPADGMVKMFVVHRLLEQRQQQKELYRTGTYIPLEIEGDDVGRLIAYARENDGRAVIVLVPRLCYGLTSLPERGIDADKVDGMQIVLPQSLRGDYRCLFSGRHEVVGDRVSAAKMFSEFPIAVLERR</sequence>
<dbReference type="GO" id="GO:0030980">
    <property type="term" value="P:alpha-glucan catabolic process"/>
    <property type="evidence" value="ECO:0007669"/>
    <property type="project" value="TreeGrafter"/>
</dbReference>
<evidence type="ECO:0000259" key="1">
    <source>
        <dbReference type="SMART" id="SM00642"/>
    </source>
</evidence>
<evidence type="ECO:0000313" key="2">
    <source>
        <dbReference type="EMBL" id="AQT68457.1"/>
    </source>
</evidence>
<dbReference type="NCBIfam" id="TIGR02401">
    <property type="entry name" value="trehalose_TreY"/>
    <property type="match status" value="1"/>
</dbReference>
<dbReference type="SMART" id="SM00642">
    <property type="entry name" value="Aamy"/>
    <property type="match status" value="1"/>
</dbReference>
<evidence type="ECO:0000313" key="3">
    <source>
        <dbReference type="Proteomes" id="UP000189674"/>
    </source>
</evidence>
<dbReference type="SUPFAM" id="SSF51445">
    <property type="entry name" value="(Trans)glycosidases"/>
    <property type="match status" value="1"/>
</dbReference>
<dbReference type="GO" id="GO:0047470">
    <property type="term" value="F:(1,4)-alpha-D-glucan 1-alpha-D-glucosylmutase activity"/>
    <property type="evidence" value="ECO:0007669"/>
    <property type="project" value="UniProtKB-EC"/>
</dbReference>